<evidence type="ECO:0000313" key="10">
    <source>
        <dbReference type="Proteomes" id="UP001228905"/>
    </source>
</evidence>
<proteinExistence type="inferred from homology"/>
<keyword evidence="3" id="KW-0731">Sigma factor</keyword>
<dbReference type="PANTHER" id="PTHR43133:SF51">
    <property type="entry name" value="RNA POLYMERASE SIGMA FACTOR"/>
    <property type="match status" value="1"/>
</dbReference>
<feature type="compositionally biased region" description="Low complexity" evidence="6">
    <location>
        <begin position="189"/>
        <end position="200"/>
    </location>
</feature>
<dbReference type="SUPFAM" id="SSF88946">
    <property type="entry name" value="Sigma2 domain of RNA polymerase sigma factors"/>
    <property type="match status" value="1"/>
</dbReference>
<dbReference type="Pfam" id="PF04545">
    <property type="entry name" value="Sigma70_r4"/>
    <property type="match status" value="1"/>
</dbReference>
<gene>
    <name evidence="9" type="ORF">QO010_001791</name>
</gene>
<evidence type="ECO:0000256" key="5">
    <source>
        <dbReference type="ARBA" id="ARBA00023163"/>
    </source>
</evidence>
<feature type="domain" description="RNA polymerase sigma-70 region 4" evidence="8">
    <location>
        <begin position="128"/>
        <end position="176"/>
    </location>
</feature>
<dbReference type="InterPro" id="IPR036388">
    <property type="entry name" value="WH-like_DNA-bd_sf"/>
</dbReference>
<evidence type="ECO:0000256" key="1">
    <source>
        <dbReference type="ARBA" id="ARBA00010641"/>
    </source>
</evidence>
<dbReference type="NCBIfam" id="TIGR02937">
    <property type="entry name" value="sigma70-ECF"/>
    <property type="match status" value="1"/>
</dbReference>
<dbReference type="Proteomes" id="UP001228905">
    <property type="component" value="Unassembled WGS sequence"/>
</dbReference>
<evidence type="ECO:0000259" key="8">
    <source>
        <dbReference type="Pfam" id="PF04545"/>
    </source>
</evidence>
<dbReference type="Gene3D" id="1.10.1740.10">
    <property type="match status" value="1"/>
</dbReference>
<keyword evidence="4" id="KW-0238">DNA-binding</keyword>
<dbReference type="RefSeq" id="WP_307348375.1">
    <property type="nucleotide sequence ID" value="NZ_JAUSVS010000002.1"/>
</dbReference>
<reference evidence="9 10" key="1">
    <citation type="submission" date="2023-07" db="EMBL/GenBank/DDBJ databases">
        <title>Genomic Encyclopedia of Type Strains, Phase IV (KMG-IV): sequencing the most valuable type-strain genomes for metagenomic binning, comparative biology and taxonomic classification.</title>
        <authorList>
            <person name="Goeker M."/>
        </authorList>
    </citation>
    <scope>NUCLEOTIDE SEQUENCE [LARGE SCALE GENOMIC DNA]</scope>
    <source>
        <strain evidence="9 10">DSM 18695</strain>
    </source>
</reference>
<dbReference type="SUPFAM" id="SSF88659">
    <property type="entry name" value="Sigma3 and sigma4 domains of RNA polymerase sigma factors"/>
    <property type="match status" value="1"/>
</dbReference>
<organism evidence="9 10">
    <name type="scientific">Caulobacter ginsengisoli</name>
    <dbReference type="NCBI Taxonomy" id="400775"/>
    <lineage>
        <taxon>Bacteria</taxon>
        <taxon>Pseudomonadati</taxon>
        <taxon>Pseudomonadota</taxon>
        <taxon>Alphaproteobacteria</taxon>
        <taxon>Caulobacterales</taxon>
        <taxon>Caulobacteraceae</taxon>
        <taxon>Caulobacter</taxon>
    </lineage>
</organism>
<feature type="domain" description="RNA polymerase sigma-70 region 2" evidence="7">
    <location>
        <begin position="29"/>
        <end position="96"/>
    </location>
</feature>
<comment type="caution">
    <text evidence="9">The sequence shown here is derived from an EMBL/GenBank/DDBJ whole genome shotgun (WGS) entry which is preliminary data.</text>
</comment>
<evidence type="ECO:0000256" key="2">
    <source>
        <dbReference type="ARBA" id="ARBA00023015"/>
    </source>
</evidence>
<protein>
    <submittedName>
        <fullName evidence="9">RNA polymerase sigma-70 factor (ECF subfamily)</fullName>
    </submittedName>
</protein>
<dbReference type="InterPro" id="IPR007630">
    <property type="entry name" value="RNA_pol_sigma70_r4"/>
</dbReference>
<dbReference type="EMBL" id="JAUSVS010000002">
    <property type="protein sequence ID" value="MDQ0464020.1"/>
    <property type="molecule type" value="Genomic_DNA"/>
</dbReference>
<evidence type="ECO:0000313" key="9">
    <source>
        <dbReference type="EMBL" id="MDQ0464020.1"/>
    </source>
</evidence>
<keyword evidence="10" id="KW-1185">Reference proteome</keyword>
<evidence type="ECO:0000256" key="3">
    <source>
        <dbReference type="ARBA" id="ARBA00023082"/>
    </source>
</evidence>
<keyword evidence="2" id="KW-0805">Transcription regulation</keyword>
<dbReference type="InterPro" id="IPR014284">
    <property type="entry name" value="RNA_pol_sigma-70_dom"/>
</dbReference>
<dbReference type="InterPro" id="IPR013325">
    <property type="entry name" value="RNA_pol_sigma_r2"/>
</dbReference>
<dbReference type="PANTHER" id="PTHR43133">
    <property type="entry name" value="RNA POLYMERASE ECF-TYPE SIGMA FACTO"/>
    <property type="match status" value="1"/>
</dbReference>
<sequence length="200" mass="21055">MASSKHASLHDVELAALSAAGDRPAFGELVRRHGSAVRGLLRRMGAQASLADDLAQDAFLAAFESIAEFRGEGTFSAWVRRIAARLYVKRWRKDGRLEFAQDLSDDSQAEIGSGGEGAAASRIDLDEALKGLGETERMCISLCYGAGLSHAEAAEALNAPLGTVKSHVKRGLDKLRSRLAPPEGGSGRQVGQSSGADAHG</sequence>
<dbReference type="Gene3D" id="1.10.10.10">
    <property type="entry name" value="Winged helix-like DNA-binding domain superfamily/Winged helix DNA-binding domain"/>
    <property type="match status" value="1"/>
</dbReference>
<dbReference type="InterPro" id="IPR007627">
    <property type="entry name" value="RNA_pol_sigma70_r2"/>
</dbReference>
<accession>A0ABU0IPT5</accession>
<comment type="similarity">
    <text evidence="1">Belongs to the sigma-70 factor family. ECF subfamily.</text>
</comment>
<evidence type="ECO:0000259" key="7">
    <source>
        <dbReference type="Pfam" id="PF04542"/>
    </source>
</evidence>
<dbReference type="InterPro" id="IPR039425">
    <property type="entry name" value="RNA_pol_sigma-70-like"/>
</dbReference>
<keyword evidence="5" id="KW-0804">Transcription</keyword>
<name>A0ABU0IPT5_9CAUL</name>
<feature type="region of interest" description="Disordered" evidence="6">
    <location>
        <begin position="177"/>
        <end position="200"/>
    </location>
</feature>
<evidence type="ECO:0000256" key="6">
    <source>
        <dbReference type="SAM" id="MobiDB-lite"/>
    </source>
</evidence>
<dbReference type="InterPro" id="IPR013324">
    <property type="entry name" value="RNA_pol_sigma_r3/r4-like"/>
</dbReference>
<dbReference type="CDD" id="cd06171">
    <property type="entry name" value="Sigma70_r4"/>
    <property type="match status" value="1"/>
</dbReference>
<evidence type="ECO:0000256" key="4">
    <source>
        <dbReference type="ARBA" id="ARBA00023125"/>
    </source>
</evidence>
<dbReference type="Pfam" id="PF04542">
    <property type="entry name" value="Sigma70_r2"/>
    <property type="match status" value="1"/>
</dbReference>